<feature type="chain" id="PRO_5004900636" description="Secreted protein" evidence="2">
    <location>
        <begin position="20"/>
        <end position="140"/>
    </location>
</feature>
<accession>W7TGM9</accession>
<feature type="region of interest" description="Disordered" evidence="1">
    <location>
        <begin position="81"/>
        <end position="109"/>
    </location>
</feature>
<evidence type="ECO:0000256" key="1">
    <source>
        <dbReference type="SAM" id="MobiDB-lite"/>
    </source>
</evidence>
<gene>
    <name evidence="3" type="ORF">Naga_101819g1</name>
</gene>
<dbReference type="Proteomes" id="UP000019335">
    <property type="component" value="Unassembled WGS sequence"/>
</dbReference>
<feature type="signal peptide" evidence="2">
    <location>
        <begin position="1"/>
        <end position="19"/>
    </location>
</feature>
<sequence length="140" mass="14893">MSLVFKCLVCGLTARGSSALFFGERTEREAGYVHGRRSRRERRGFSAGRGVTCGCGKNKGHHLSLGCFLLTGSPPSRSCRVTRGGGRDWGGASAQERREAGPRGGGRRMIDNLARGVYVSGPTASQGSHHGTMATRQALI</sequence>
<evidence type="ECO:0000313" key="4">
    <source>
        <dbReference type="Proteomes" id="UP000019335"/>
    </source>
</evidence>
<keyword evidence="4" id="KW-1185">Reference proteome</keyword>
<feature type="region of interest" description="Disordered" evidence="1">
    <location>
        <begin position="121"/>
        <end position="140"/>
    </location>
</feature>
<proteinExistence type="predicted"/>
<evidence type="ECO:0000313" key="3">
    <source>
        <dbReference type="EMBL" id="EWM20094.1"/>
    </source>
</evidence>
<dbReference type="EMBL" id="AZIL01003361">
    <property type="protein sequence ID" value="EWM20094.1"/>
    <property type="molecule type" value="Genomic_DNA"/>
</dbReference>
<dbReference type="AlphaFoldDB" id="W7TGM9"/>
<reference evidence="3 4" key="1">
    <citation type="journal article" date="2014" name="Mol. Plant">
        <title>Chromosome Scale Genome Assembly and Transcriptome Profiling of Nannochloropsis gaditana in Nitrogen Depletion.</title>
        <authorList>
            <person name="Corteggiani Carpinelli E."/>
            <person name="Telatin A."/>
            <person name="Vitulo N."/>
            <person name="Forcato C."/>
            <person name="D'Angelo M."/>
            <person name="Schiavon R."/>
            <person name="Vezzi A."/>
            <person name="Giacometti G.M."/>
            <person name="Morosinotto T."/>
            <person name="Valle G."/>
        </authorList>
    </citation>
    <scope>NUCLEOTIDE SEQUENCE [LARGE SCALE GENOMIC DNA]</scope>
    <source>
        <strain evidence="3 4">B-31</strain>
    </source>
</reference>
<name>W7TGM9_9STRA</name>
<evidence type="ECO:0008006" key="5">
    <source>
        <dbReference type="Google" id="ProtNLM"/>
    </source>
</evidence>
<keyword evidence="2" id="KW-0732">Signal</keyword>
<comment type="caution">
    <text evidence="3">The sequence shown here is derived from an EMBL/GenBank/DDBJ whole genome shotgun (WGS) entry which is preliminary data.</text>
</comment>
<protein>
    <recommendedName>
        <fullName evidence="5">Secreted protein</fullName>
    </recommendedName>
</protein>
<organism evidence="3 4">
    <name type="scientific">Nannochloropsis gaditana</name>
    <dbReference type="NCBI Taxonomy" id="72520"/>
    <lineage>
        <taxon>Eukaryota</taxon>
        <taxon>Sar</taxon>
        <taxon>Stramenopiles</taxon>
        <taxon>Ochrophyta</taxon>
        <taxon>Eustigmatophyceae</taxon>
        <taxon>Eustigmatales</taxon>
        <taxon>Monodopsidaceae</taxon>
        <taxon>Nannochloropsis</taxon>
    </lineage>
</organism>
<evidence type="ECO:0000256" key="2">
    <source>
        <dbReference type="SAM" id="SignalP"/>
    </source>
</evidence>